<comment type="caution">
    <text evidence="2">The sequence shown here is derived from an EMBL/GenBank/DDBJ whole genome shotgun (WGS) entry which is preliminary data.</text>
</comment>
<name>A0A4Y7SBJ5_COPMI</name>
<evidence type="ECO:0000313" key="2">
    <source>
        <dbReference type="EMBL" id="TEB18838.1"/>
    </source>
</evidence>
<feature type="compositionally biased region" description="Polar residues" evidence="1">
    <location>
        <begin position="1"/>
        <end position="11"/>
    </location>
</feature>
<dbReference type="Proteomes" id="UP000298030">
    <property type="component" value="Unassembled WGS sequence"/>
</dbReference>
<organism evidence="2 3">
    <name type="scientific">Coprinellus micaceus</name>
    <name type="common">Glistening ink-cap mushroom</name>
    <name type="synonym">Coprinus micaceus</name>
    <dbReference type="NCBI Taxonomy" id="71717"/>
    <lineage>
        <taxon>Eukaryota</taxon>
        <taxon>Fungi</taxon>
        <taxon>Dikarya</taxon>
        <taxon>Basidiomycota</taxon>
        <taxon>Agaricomycotina</taxon>
        <taxon>Agaricomycetes</taxon>
        <taxon>Agaricomycetidae</taxon>
        <taxon>Agaricales</taxon>
        <taxon>Agaricineae</taxon>
        <taxon>Psathyrellaceae</taxon>
        <taxon>Coprinellus</taxon>
    </lineage>
</organism>
<proteinExistence type="predicted"/>
<dbReference type="AlphaFoldDB" id="A0A4Y7SBJ5"/>
<gene>
    <name evidence="2" type="ORF">FA13DRAFT_1719399</name>
</gene>
<keyword evidence="3" id="KW-1185">Reference proteome</keyword>
<accession>A0A4Y7SBJ5</accession>
<evidence type="ECO:0000313" key="3">
    <source>
        <dbReference type="Proteomes" id="UP000298030"/>
    </source>
</evidence>
<protein>
    <submittedName>
        <fullName evidence="2">Uncharacterized protein</fullName>
    </submittedName>
</protein>
<sequence>MWRTSSAQSPAGVSLRKRVRGGNMYDGGSAGTQLGERWEYPRWGSRGSEEMPGVLDPCPSILKSSVVHTSDAESTSKKSDPQMLFQPHFQRLFRGESHRRHPAAISYLGAKVEIGKGLGALDPDSIEPTFLESAPENWLRRQDRQTGVHNQTRRGNRRSAEEVAPFQHRVVSGEYKDARAGVSKHYAPRGALRQGSEFYLWILFRREARMKGRGSLRDRVFAISRDLVSRSRADASADATLVKGSGGEDQGGEHLPFRLLAGPGCVHQETLLESILLRFSMMDGVNRLMGLQEISIVCVSTEI</sequence>
<reference evidence="2 3" key="1">
    <citation type="journal article" date="2019" name="Nat. Ecol. Evol.">
        <title>Megaphylogeny resolves global patterns of mushroom evolution.</title>
        <authorList>
            <person name="Varga T."/>
            <person name="Krizsan K."/>
            <person name="Foldi C."/>
            <person name="Dima B."/>
            <person name="Sanchez-Garcia M."/>
            <person name="Sanchez-Ramirez S."/>
            <person name="Szollosi G.J."/>
            <person name="Szarkandi J.G."/>
            <person name="Papp V."/>
            <person name="Albert L."/>
            <person name="Andreopoulos W."/>
            <person name="Angelini C."/>
            <person name="Antonin V."/>
            <person name="Barry K.W."/>
            <person name="Bougher N.L."/>
            <person name="Buchanan P."/>
            <person name="Buyck B."/>
            <person name="Bense V."/>
            <person name="Catcheside P."/>
            <person name="Chovatia M."/>
            <person name="Cooper J."/>
            <person name="Damon W."/>
            <person name="Desjardin D."/>
            <person name="Finy P."/>
            <person name="Geml J."/>
            <person name="Haridas S."/>
            <person name="Hughes K."/>
            <person name="Justo A."/>
            <person name="Karasinski D."/>
            <person name="Kautmanova I."/>
            <person name="Kiss B."/>
            <person name="Kocsube S."/>
            <person name="Kotiranta H."/>
            <person name="LaButti K.M."/>
            <person name="Lechner B.E."/>
            <person name="Liimatainen K."/>
            <person name="Lipzen A."/>
            <person name="Lukacs Z."/>
            <person name="Mihaltcheva S."/>
            <person name="Morgado L.N."/>
            <person name="Niskanen T."/>
            <person name="Noordeloos M.E."/>
            <person name="Ohm R.A."/>
            <person name="Ortiz-Santana B."/>
            <person name="Ovrebo C."/>
            <person name="Racz N."/>
            <person name="Riley R."/>
            <person name="Savchenko A."/>
            <person name="Shiryaev A."/>
            <person name="Soop K."/>
            <person name="Spirin V."/>
            <person name="Szebenyi C."/>
            <person name="Tomsovsky M."/>
            <person name="Tulloss R.E."/>
            <person name="Uehling J."/>
            <person name="Grigoriev I.V."/>
            <person name="Vagvolgyi C."/>
            <person name="Papp T."/>
            <person name="Martin F.M."/>
            <person name="Miettinen O."/>
            <person name="Hibbett D.S."/>
            <person name="Nagy L.G."/>
        </authorList>
    </citation>
    <scope>NUCLEOTIDE SEQUENCE [LARGE SCALE GENOMIC DNA]</scope>
    <source>
        <strain evidence="2 3">FP101781</strain>
    </source>
</reference>
<feature type="region of interest" description="Disordered" evidence="1">
    <location>
        <begin position="1"/>
        <end position="30"/>
    </location>
</feature>
<dbReference type="EMBL" id="QPFP01000222">
    <property type="protein sequence ID" value="TEB18838.1"/>
    <property type="molecule type" value="Genomic_DNA"/>
</dbReference>
<evidence type="ECO:0000256" key="1">
    <source>
        <dbReference type="SAM" id="MobiDB-lite"/>
    </source>
</evidence>